<gene>
    <name evidence="8" type="ORF">CTHT_0064530</name>
</gene>
<dbReference type="Gene3D" id="3.50.50.60">
    <property type="entry name" value="FAD/NAD(P)-binding domain"/>
    <property type="match status" value="1"/>
</dbReference>
<keyword evidence="3" id="KW-0285">Flavoprotein</keyword>
<sequence length="494" mass="56059">MTRSYDGTPKPVGSYPDNGINVLIVGTGLAGLTAALECVRKGCRVQVLERYDDINTAGDMYFMGLSATKFFKHWPEMAEQYKKISMANMWIETYTHDGKLMVPPQLARDRLRDEDVDPSMPPGVFQLRPLVYRMYVDQIKKLGVPIHFGNRVVDYYENESKGVGGVITDKGKKFEADIVIAADGIGSKSQRLLGGQVRAVSTERAMWRAAFPVSYLNKNPEVKEFFRMHETEDGRREPIIRTWLGPGTYALTLTRHDVMIWVVNCQSNENSQEEWSNKANSEEVVEIINRHVGEVKWAPIFKELIRLTPADCIINFKLFWRDPQPKWASPGGRVVNIGDAAHTFLPASSNGATQAIEDAVSLASCLQIAGRDNIREAVHAHVRMRFIRTACAQRLGFYNAHRLQETQWGKVKNEPKLAQPKLPRWVWEHDPEEYTYRVYDRIVQSMRQGVPLEEDDSIPPNYPPGYKYKPWSLADAVPTMGRGENIDLGGGNWD</sequence>
<dbReference type="PANTHER" id="PTHR13789">
    <property type="entry name" value="MONOOXYGENASE"/>
    <property type="match status" value="1"/>
</dbReference>
<evidence type="ECO:0000256" key="3">
    <source>
        <dbReference type="ARBA" id="ARBA00022630"/>
    </source>
</evidence>
<organism evidence="9">
    <name type="scientific">Chaetomium thermophilum (strain DSM 1495 / CBS 144.50 / IMI 039719)</name>
    <name type="common">Thermochaetoides thermophila</name>
    <dbReference type="NCBI Taxonomy" id="759272"/>
    <lineage>
        <taxon>Eukaryota</taxon>
        <taxon>Fungi</taxon>
        <taxon>Dikarya</taxon>
        <taxon>Ascomycota</taxon>
        <taxon>Pezizomycotina</taxon>
        <taxon>Sordariomycetes</taxon>
        <taxon>Sordariomycetidae</taxon>
        <taxon>Sordariales</taxon>
        <taxon>Chaetomiaceae</taxon>
        <taxon>Thermochaetoides</taxon>
    </lineage>
</organism>
<comment type="cofactor">
    <cofactor evidence="1">
        <name>FAD</name>
        <dbReference type="ChEBI" id="CHEBI:57692"/>
    </cofactor>
</comment>
<evidence type="ECO:0000313" key="8">
    <source>
        <dbReference type="EMBL" id="EGS18426.1"/>
    </source>
</evidence>
<evidence type="ECO:0000259" key="7">
    <source>
        <dbReference type="Pfam" id="PF01494"/>
    </source>
</evidence>
<dbReference type="GO" id="GO:0004497">
    <property type="term" value="F:monooxygenase activity"/>
    <property type="evidence" value="ECO:0007669"/>
    <property type="project" value="UniProtKB-KW"/>
</dbReference>
<dbReference type="RefSeq" id="XP_006696757.1">
    <property type="nucleotide sequence ID" value="XM_006696694.1"/>
</dbReference>
<dbReference type="HOGENOM" id="CLU_009665_19_1_1"/>
<dbReference type="PRINTS" id="PR00420">
    <property type="entry name" value="RNGMNOXGNASE"/>
</dbReference>
<protein>
    <recommendedName>
        <fullName evidence="7">FAD-binding domain-containing protein</fullName>
    </recommendedName>
</protein>
<dbReference type="KEGG" id="cthr:CTHT_0064530"/>
<keyword evidence="6" id="KW-0503">Monooxygenase</keyword>
<dbReference type="STRING" id="759272.G0SEP9"/>
<dbReference type="AlphaFoldDB" id="G0SEP9"/>
<keyword evidence="5" id="KW-0560">Oxidoreductase</keyword>
<dbReference type="InterPro" id="IPR036188">
    <property type="entry name" value="FAD/NAD-bd_sf"/>
</dbReference>
<dbReference type="PANTHER" id="PTHR13789:SF315">
    <property type="entry name" value="FAD-DEPENDENT MONOOXYGENASE MDPD"/>
    <property type="match status" value="1"/>
</dbReference>
<dbReference type="Pfam" id="PF13450">
    <property type="entry name" value="NAD_binding_8"/>
    <property type="match status" value="1"/>
</dbReference>
<dbReference type="SUPFAM" id="SSF51905">
    <property type="entry name" value="FAD/NAD(P)-binding domain"/>
    <property type="match status" value="1"/>
</dbReference>
<evidence type="ECO:0000256" key="6">
    <source>
        <dbReference type="ARBA" id="ARBA00023033"/>
    </source>
</evidence>
<dbReference type="FunFam" id="3.50.50.60:FF:000270">
    <property type="entry name" value="FAD/NAD(P)-binding domain-containing protein"/>
    <property type="match status" value="1"/>
</dbReference>
<reference evidence="8 9" key="1">
    <citation type="journal article" date="2011" name="Cell">
        <title>Insight into structure and assembly of the nuclear pore complex by utilizing the genome of a eukaryotic thermophile.</title>
        <authorList>
            <person name="Amlacher S."/>
            <person name="Sarges P."/>
            <person name="Flemming D."/>
            <person name="van Noort V."/>
            <person name="Kunze R."/>
            <person name="Devos D.P."/>
            <person name="Arumugam M."/>
            <person name="Bork P."/>
            <person name="Hurt E."/>
        </authorList>
    </citation>
    <scope>NUCLEOTIDE SEQUENCE [LARGE SCALE GENOMIC DNA]</scope>
    <source>
        <strain evidence="9">DSM 1495 / CBS 144.50 / IMI 039719</strain>
    </source>
</reference>
<evidence type="ECO:0000256" key="1">
    <source>
        <dbReference type="ARBA" id="ARBA00001974"/>
    </source>
</evidence>
<evidence type="ECO:0000256" key="2">
    <source>
        <dbReference type="ARBA" id="ARBA00007992"/>
    </source>
</evidence>
<name>G0SEP9_CHATD</name>
<dbReference type="OMA" id="ETFKHSG"/>
<dbReference type="Pfam" id="PF01494">
    <property type="entry name" value="FAD_binding_3"/>
    <property type="match status" value="1"/>
</dbReference>
<dbReference type="eggNOG" id="KOG2614">
    <property type="taxonomic scope" value="Eukaryota"/>
</dbReference>
<dbReference type="GO" id="GO:0071949">
    <property type="term" value="F:FAD binding"/>
    <property type="evidence" value="ECO:0007669"/>
    <property type="project" value="InterPro"/>
</dbReference>
<proteinExistence type="inferred from homology"/>
<dbReference type="EMBL" id="GL988046">
    <property type="protein sequence ID" value="EGS18426.1"/>
    <property type="molecule type" value="Genomic_DNA"/>
</dbReference>
<keyword evidence="4" id="KW-0274">FAD</keyword>
<dbReference type="InterPro" id="IPR002938">
    <property type="entry name" value="FAD-bd"/>
</dbReference>
<dbReference type="Proteomes" id="UP000008066">
    <property type="component" value="Unassembled WGS sequence"/>
</dbReference>
<evidence type="ECO:0000313" key="9">
    <source>
        <dbReference type="Proteomes" id="UP000008066"/>
    </source>
</evidence>
<keyword evidence="9" id="KW-1185">Reference proteome</keyword>
<comment type="similarity">
    <text evidence="2">Belongs to the paxM FAD-dependent monooxygenase family.</text>
</comment>
<feature type="domain" description="FAD-binding" evidence="7">
    <location>
        <begin position="130"/>
        <end position="367"/>
    </location>
</feature>
<evidence type="ECO:0000256" key="5">
    <source>
        <dbReference type="ARBA" id="ARBA00023002"/>
    </source>
</evidence>
<accession>G0SEP9</accession>
<dbReference type="OrthoDB" id="16820at2759"/>
<dbReference type="GeneID" id="18260491"/>
<evidence type="ECO:0000256" key="4">
    <source>
        <dbReference type="ARBA" id="ARBA00022827"/>
    </source>
</evidence>
<dbReference type="InterPro" id="IPR050493">
    <property type="entry name" value="FAD-dep_Monooxygenase_BioMet"/>
</dbReference>